<sequence>MFIIDRFEGDMAVIEYEKGKSFNVPRFLLPPKAGEGDVVNITIELDTNTSLEMKKKTEGLMEDLFED</sequence>
<dbReference type="InterPro" id="IPR021377">
    <property type="entry name" value="DUF3006"/>
</dbReference>
<proteinExistence type="predicted"/>
<keyword evidence="2" id="KW-1185">Reference proteome</keyword>
<name>A0A8A0RKA8_9FIRM</name>
<evidence type="ECO:0000313" key="1">
    <source>
        <dbReference type="EMBL" id="QSQ08068.1"/>
    </source>
</evidence>
<accession>A0A8A0RKA8</accession>
<dbReference type="Pfam" id="PF11213">
    <property type="entry name" value="DUF3006"/>
    <property type="match status" value="1"/>
</dbReference>
<dbReference type="Proteomes" id="UP000662904">
    <property type="component" value="Chromosome"/>
</dbReference>
<dbReference type="EMBL" id="CP059066">
    <property type="protein sequence ID" value="QSQ08068.1"/>
    <property type="molecule type" value="Genomic_DNA"/>
</dbReference>
<dbReference type="Gene3D" id="6.20.120.50">
    <property type="match status" value="1"/>
</dbReference>
<protein>
    <recommendedName>
        <fullName evidence="3">DUF3006 domain-containing protein</fullName>
    </recommendedName>
</protein>
<gene>
    <name evidence="1" type="ORF">H0A61_00388</name>
</gene>
<dbReference type="RefSeq" id="WP_206708303.1">
    <property type="nucleotide sequence ID" value="NZ_CP059066.1"/>
</dbReference>
<evidence type="ECO:0000313" key="2">
    <source>
        <dbReference type="Proteomes" id="UP000662904"/>
    </source>
</evidence>
<evidence type="ECO:0008006" key="3">
    <source>
        <dbReference type="Google" id="ProtNLM"/>
    </source>
</evidence>
<organism evidence="1 2">
    <name type="scientific">Koleobacter methoxysyntrophicus</name>
    <dbReference type="NCBI Taxonomy" id="2751313"/>
    <lineage>
        <taxon>Bacteria</taxon>
        <taxon>Bacillati</taxon>
        <taxon>Bacillota</taxon>
        <taxon>Clostridia</taxon>
        <taxon>Koleobacterales</taxon>
        <taxon>Koleobacteraceae</taxon>
        <taxon>Koleobacter</taxon>
    </lineage>
</organism>
<reference evidence="1" key="1">
    <citation type="submission" date="2020-07" db="EMBL/GenBank/DDBJ databases">
        <title>Koleobacter methoxysyntrophicus gen. nov., sp. nov., a novel anaerobic bacterium isolated from deep subsurface oil field and proposal of Koleobacterales ord. nov. in the phylum Firmicutes.</title>
        <authorList>
            <person name="Sakamoto S."/>
            <person name="Tamaki H."/>
        </authorList>
    </citation>
    <scope>NUCLEOTIDE SEQUENCE</scope>
    <source>
        <strain evidence="1">NRmbB1</strain>
    </source>
</reference>
<dbReference type="AlphaFoldDB" id="A0A8A0RKA8"/>
<dbReference type="KEGG" id="kme:H0A61_00388"/>